<feature type="chain" id="PRO_5012135023" description="WG repeat-containing protein" evidence="1">
    <location>
        <begin position="30"/>
        <end position="704"/>
    </location>
</feature>
<dbReference type="EMBL" id="PDDX01000001">
    <property type="protein sequence ID" value="PHI28488.1"/>
    <property type="molecule type" value="Genomic_DNA"/>
</dbReference>
<evidence type="ECO:0000313" key="3">
    <source>
        <dbReference type="Proteomes" id="UP000224974"/>
    </source>
</evidence>
<dbReference type="AlphaFoldDB" id="A0A2C6DDW1"/>
<feature type="signal peptide" evidence="1">
    <location>
        <begin position="1"/>
        <end position="29"/>
    </location>
</feature>
<keyword evidence="1" id="KW-0732">Signal</keyword>
<evidence type="ECO:0000256" key="1">
    <source>
        <dbReference type="SAM" id="SignalP"/>
    </source>
</evidence>
<protein>
    <recommendedName>
        <fullName evidence="4">WG repeat-containing protein</fullName>
    </recommendedName>
</protein>
<dbReference type="Pfam" id="PF14903">
    <property type="entry name" value="WG_beta_rep"/>
    <property type="match status" value="2"/>
</dbReference>
<dbReference type="PANTHER" id="PTHR37841:SF1">
    <property type="entry name" value="DUF3298 DOMAIN-CONTAINING PROTEIN"/>
    <property type="match status" value="1"/>
</dbReference>
<accession>A0A2C6DDW1</accession>
<keyword evidence="3" id="KW-1185">Reference proteome</keyword>
<comment type="caution">
    <text evidence="2">The sequence shown here is derived from an EMBL/GenBank/DDBJ whole genome shotgun (WGS) entry which is preliminary data.</text>
</comment>
<name>A0A2C6DDW1_9GAMM</name>
<gene>
    <name evidence="2" type="ORF">CRN84_03665</name>
</gene>
<evidence type="ECO:0008006" key="4">
    <source>
        <dbReference type="Google" id="ProtNLM"/>
    </source>
</evidence>
<organism evidence="2 3">
    <name type="scientific">Budvicia aquatica</name>
    <dbReference type="NCBI Taxonomy" id="82979"/>
    <lineage>
        <taxon>Bacteria</taxon>
        <taxon>Pseudomonadati</taxon>
        <taxon>Pseudomonadota</taxon>
        <taxon>Gammaproteobacteria</taxon>
        <taxon>Enterobacterales</taxon>
        <taxon>Budviciaceae</taxon>
        <taxon>Budvicia</taxon>
    </lineage>
</organism>
<dbReference type="Proteomes" id="UP000224974">
    <property type="component" value="Unassembled WGS sequence"/>
</dbReference>
<dbReference type="InterPro" id="IPR032774">
    <property type="entry name" value="WG_beta_rep"/>
</dbReference>
<dbReference type="PANTHER" id="PTHR37841">
    <property type="entry name" value="GLR2918 PROTEIN"/>
    <property type="match status" value="1"/>
</dbReference>
<reference evidence="3" key="1">
    <citation type="submission" date="2017-09" db="EMBL/GenBank/DDBJ databases">
        <title>FDA dAtabase for Regulatory Grade micrObial Sequences (FDA-ARGOS): Supporting development and validation of Infectious Disease Dx tests.</title>
        <authorList>
            <person name="Minogue T."/>
            <person name="Wolcott M."/>
            <person name="Wasieloski L."/>
            <person name="Aguilar W."/>
            <person name="Moore D."/>
            <person name="Tallon L."/>
            <person name="Sadzewicz L."/>
            <person name="Ott S."/>
            <person name="Zhao X."/>
            <person name="Nagaraj S."/>
            <person name="Vavikolanu K."/>
            <person name="Aluvathingal J."/>
            <person name="Nadendla S."/>
            <person name="Sichtig H."/>
        </authorList>
    </citation>
    <scope>NUCLEOTIDE SEQUENCE [LARGE SCALE GENOMIC DNA]</scope>
    <source>
        <strain evidence="3">FDAARGOS_387</strain>
    </source>
</reference>
<sequence>MSKKTKMSIFKFKALFLALGILCSGSALADIERAEMAAEFQQQFKDHSLSQIKTLLQQQLDELEKLQRFSSIRFSTGKPAEGSEPEYVAQFDPLPADVSNVKYQDYFNSIGFVQNIVGKVSYLQTNFRKYDLDQKVGNEDFFDSETPKIKFDRVHIFNNSPTLPVTETEDGEFNVDSVQRISAIDATATYSLPGQVKRFYFNHESNASQNDIALMAINGSEVTLAMPREVYDNILRVEAMDKQGKALRSAGSSSYSNDVYYIDQLHDFFSQAIEQVDNGKINTKDQLLTFFLDNFPSEEAARKTHPPKTIASYQFSGEAIAVTVFIKPENKEYQYTFSLKPLEDRYTDGLTTGTDSSGKKYGLIDEQGVWIIAPQYKRLDVRLGDYYSAVKANEDYNSEQIYLLNRAEKRLERQPFHMMSTEIEQDKFVIINKDPSNNFIKGLLNIHTHQILLPLKYQGISLDGPFYIGSNYDDKTDTRSYVVYRQSDNKLILSGVFDDVVVDGDNIITRYSERTTKPKADEDYYSLENDKVYRYINYDIYDAEGTKLNPSPYKELSIDSAFGKDGLMAVTDKKSQQYYIDRQAKKVDFDLSRYSQIYPFSNGLAAVNGDGGKYGYINTQGQLVIPLIYKSANYFQGGTALVEVEDQYQLITPDNKVVATFANSLRTYTSRKDGQKADYTFVIYQPEGMDDIYETYDHKGVLIP</sequence>
<evidence type="ECO:0000313" key="2">
    <source>
        <dbReference type="EMBL" id="PHI28488.1"/>
    </source>
</evidence>
<dbReference type="STRING" id="1111728.GCA_000427805_04518"/>
<dbReference type="OrthoDB" id="5380961at2"/>
<proteinExistence type="predicted"/>